<keyword evidence="4" id="KW-1185">Reference proteome</keyword>
<dbReference type="OrthoDB" id="778052at2759"/>
<dbReference type="InterPro" id="IPR044839">
    <property type="entry name" value="NDR1-like"/>
</dbReference>
<dbReference type="PANTHER" id="PTHR31234:SF72">
    <property type="entry name" value="NDR1_HIN1-LIKE PROTEIN 6"/>
    <property type="match status" value="1"/>
</dbReference>
<name>A0A830AXQ4_9LAMI</name>
<sequence>EAVGRGRVAAGAFAAAVVSFSSSSSSPSSPCSLPTVCTIPSSRPYSVQNLQVKAFNVQPDFTLKTELELSVRAENPNKHIGFFYGDDNLVEVAFKEVRICSGKVPGFHQGTENKTVIKFDLKGNTAVDPGLQRAFNESQSKHWIPLVVKLRVPVNIMLGESLLREIRAFVICTLVVDNLAPNSTDVKILSRETHVHFEL</sequence>
<gene>
    <name evidence="3" type="ORF">PHJA_000023100</name>
</gene>
<proteinExistence type="predicted"/>
<feature type="non-terminal residue" evidence="3">
    <location>
        <position position="1"/>
    </location>
</feature>
<protein>
    <submittedName>
        <fullName evidence="3">Protein yls9</fullName>
    </submittedName>
</protein>
<comment type="subcellular location">
    <subcellularLocation>
        <location evidence="1">Membrane</location>
    </subcellularLocation>
</comment>
<dbReference type="PANTHER" id="PTHR31234">
    <property type="entry name" value="LATE EMBRYOGENESIS ABUNDANT (LEA) HYDROXYPROLINE-RICH GLYCOPROTEIN FAMILY"/>
    <property type="match status" value="1"/>
</dbReference>
<comment type="caution">
    <text evidence="3">The sequence shown here is derived from an EMBL/GenBank/DDBJ whole genome shotgun (WGS) entry which is preliminary data.</text>
</comment>
<dbReference type="EMBL" id="BMAC01000001">
    <property type="protein sequence ID" value="GFP78796.1"/>
    <property type="molecule type" value="Genomic_DNA"/>
</dbReference>
<evidence type="ECO:0000256" key="1">
    <source>
        <dbReference type="ARBA" id="ARBA00004370"/>
    </source>
</evidence>
<dbReference type="GO" id="GO:0005886">
    <property type="term" value="C:plasma membrane"/>
    <property type="evidence" value="ECO:0007669"/>
    <property type="project" value="TreeGrafter"/>
</dbReference>
<reference evidence="3" key="1">
    <citation type="submission" date="2020-07" db="EMBL/GenBank/DDBJ databases">
        <title>Ethylene signaling mediates host invasion by parasitic plants.</title>
        <authorList>
            <person name="Yoshida S."/>
        </authorList>
    </citation>
    <scope>NUCLEOTIDE SEQUENCE</scope>
    <source>
        <strain evidence="3">Okayama</strain>
    </source>
</reference>
<organism evidence="3 4">
    <name type="scientific">Phtheirospermum japonicum</name>
    <dbReference type="NCBI Taxonomy" id="374723"/>
    <lineage>
        <taxon>Eukaryota</taxon>
        <taxon>Viridiplantae</taxon>
        <taxon>Streptophyta</taxon>
        <taxon>Embryophyta</taxon>
        <taxon>Tracheophyta</taxon>
        <taxon>Spermatophyta</taxon>
        <taxon>Magnoliopsida</taxon>
        <taxon>eudicotyledons</taxon>
        <taxon>Gunneridae</taxon>
        <taxon>Pentapetalae</taxon>
        <taxon>asterids</taxon>
        <taxon>lamiids</taxon>
        <taxon>Lamiales</taxon>
        <taxon>Orobanchaceae</taxon>
        <taxon>Orobanchaceae incertae sedis</taxon>
        <taxon>Phtheirospermum</taxon>
    </lineage>
</organism>
<dbReference type="Proteomes" id="UP000653305">
    <property type="component" value="Unassembled WGS sequence"/>
</dbReference>
<dbReference type="GO" id="GO:0098542">
    <property type="term" value="P:defense response to other organism"/>
    <property type="evidence" value="ECO:0007669"/>
    <property type="project" value="InterPro"/>
</dbReference>
<evidence type="ECO:0000313" key="4">
    <source>
        <dbReference type="Proteomes" id="UP000653305"/>
    </source>
</evidence>
<keyword evidence="2" id="KW-0472">Membrane</keyword>
<evidence type="ECO:0000313" key="3">
    <source>
        <dbReference type="EMBL" id="GFP78796.1"/>
    </source>
</evidence>
<dbReference type="AlphaFoldDB" id="A0A830AXQ4"/>
<evidence type="ECO:0000256" key="2">
    <source>
        <dbReference type="ARBA" id="ARBA00023136"/>
    </source>
</evidence>
<accession>A0A830AXQ4</accession>